<proteinExistence type="predicted"/>
<reference evidence="2 3" key="1">
    <citation type="submission" date="2019-03" db="EMBL/GenBank/DDBJ databases">
        <title>Draft genome sequences of novel Actinobacteria.</title>
        <authorList>
            <person name="Sahin N."/>
            <person name="Ay H."/>
            <person name="Saygin H."/>
        </authorList>
    </citation>
    <scope>NUCLEOTIDE SEQUENCE [LARGE SCALE GENOMIC DNA]</scope>
    <source>
        <strain evidence="2 3">DSM 45347</strain>
    </source>
</reference>
<organism evidence="2 3">
    <name type="scientific">Actinomadura bangladeshensis</name>
    <dbReference type="NCBI Taxonomy" id="453573"/>
    <lineage>
        <taxon>Bacteria</taxon>
        <taxon>Bacillati</taxon>
        <taxon>Actinomycetota</taxon>
        <taxon>Actinomycetes</taxon>
        <taxon>Streptosporangiales</taxon>
        <taxon>Thermomonosporaceae</taxon>
        <taxon>Actinomadura</taxon>
    </lineage>
</organism>
<keyword evidence="3" id="KW-1185">Reference proteome</keyword>
<evidence type="ECO:0000259" key="1">
    <source>
        <dbReference type="Pfam" id="PF00501"/>
    </source>
</evidence>
<evidence type="ECO:0000313" key="3">
    <source>
        <dbReference type="Proteomes" id="UP000295431"/>
    </source>
</evidence>
<comment type="caution">
    <text evidence="2">The sequence shown here is derived from an EMBL/GenBank/DDBJ whole genome shotgun (WGS) entry which is preliminary data.</text>
</comment>
<accession>A0A4R4NAN3</accession>
<feature type="non-terminal residue" evidence="2">
    <location>
        <position position="159"/>
    </location>
</feature>
<dbReference type="Pfam" id="PF00501">
    <property type="entry name" value="AMP-binding"/>
    <property type="match status" value="1"/>
</dbReference>
<gene>
    <name evidence="2" type="ORF">E1284_35640</name>
</gene>
<dbReference type="RefSeq" id="WP_165965556.1">
    <property type="nucleotide sequence ID" value="NZ_SMJW01000308.1"/>
</dbReference>
<name>A0A4R4NAN3_9ACTN</name>
<dbReference type="Proteomes" id="UP000295431">
    <property type="component" value="Unassembled WGS sequence"/>
</dbReference>
<dbReference type="SUPFAM" id="SSF56801">
    <property type="entry name" value="Acetyl-CoA synthetase-like"/>
    <property type="match status" value="1"/>
</dbReference>
<dbReference type="Gene3D" id="3.40.50.980">
    <property type="match status" value="1"/>
</dbReference>
<dbReference type="EMBL" id="SMJW01000308">
    <property type="protein sequence ID" value="TDC05264.1"/>
    <property type="molecule type" value="Genomic_DNA"/>
</dbReference>
<dbReference type="AlphaFoldDB" id="A0A4R4NAN3"/>
<protein>
    <submittedName>
        <fullName evidence="2">Long-chain acyl-CoA synthetase</fullName>
    </submittedName>
</protein>
<dbReference type="InterPro" id="IPR000873">
    <property type="entry name" value="AMP-dep_synth/lig_dom"/>
</dbReference>
<evidence type="ECO:0000313" key="2">
    <source>
        <dbReference type="EMBL" id="TDC05264.1"/>
    </source>
</evidence>
<sequence>MAFFGKRVELGTLFEDVAGRGHSTVVHLSRPLDIAPDRGTALDLSALAGLVRDAAGWLAAAGVKPGDRVAIGKRDHWDTVLLCCAAARVGAVPAPLSAHLEPDVLDVLLERLDPALLVVDAARSAAAPAAVPTLVLGGEAAGPSVLSLDDVRGHPAPAP</sequence>
<feature type="domain" description="AMP-dependent synthetase/ligase" evidence="1">
    <location>
        <begin position="38"/>
        <end position="124"/>
    </location>
</feature>